<feature type="region of interest" description="Disordered" evidence="1">
    <location>
        <begin position="1"/>
        <end position="50"/>
    </location>
</feature>
<reference evidence="3" key="1">
    <citation type="submission" date="2017-04" db="EMBL/GenBank/DDBJ databases">
        <title>Function of individual gut microbiota members based on whole genome sequencing of pure cultures obtained from chicken caecum.</title>
        <authorList>
            <person name="Medvecky M."/>
            <person name="Cejkova D."/>
            <person name="Polansky O."/>
            <person name="Karasova D."/>
            <person name="Kubasova T."/>
            <person name="Cizek A."/>
            <person name="Rychlik I."/>
        </authorList>
    </citation>
    <scope>NUCLEOTIDE SEQUENCE [LARGE SCALE GENOMIC DNA]</scope>
    <source>
        <strain evidence="3">An180</strain>
    </source>
</reference>
<feature type="compositionally biased region" description="Basic and acidic residues" evidence="1">
    <location>
        <begin position="16"/>
        <end position="40"/>
    </location>
</feature>
<gene>
    <name evidence="2" type="ORF">B5F17_01715</name>
</gene>
<proteinExistence type="predicted"/>
<dbReference type="AlphaFoldDB" id="A0A1Y4LIK0"/>
<evidence type="ECO:0000313" key="2">
    <source>
        <dbReference type="EMBL" id="OUP53952.1"/>
    </source>
</evidence>
<protein>
    <submittedName>
        <fullName evidence="2">Uncharacterized protein</fullName>
    </submittedName>
</protein>
<name>A0A1Y4LIK0_9FIRM</name>
<organism evidence="2 3">
    <name type="scientific">Butyricicoccus pullicaecorum</name>
    <dbReference type="NCBI Taxonomy" id="501571"/>
    <lineage>
        <taxon>Bacteria</taxon>
        <taxon>Bacillati</taxon>
        <taxon>Bacillota</taxon>
        <taxon>Clostridia</taxon>
        <taxon>Eubacteriales</taxon>
        <taxon>Butyricicoccaceae</taxon>
        <taxon>Butyricicoccus</taxon>
    </lineage>
</organism>
<evidence type="ECO:0000313" key="3">
    <source>
        <dbReference type="Proteomes" id="UP000195897"/>
    </source>
</evidence>
<accession>A0A1Y4LIK0</accession>
<dbReference type="Proteomes" id="UP000195897">
    <property type="component" value="Unassembled WGS sequence"/>
</dbReference>
<comment type="caution">
    <text evidence="2">The sequence shown here is derived from an EMBL/GenBank/DDBJ whole genome shotgun (WGS) entry which is preliminary data.</text>
</comment>
<dbReference type="EMBL" id="NFKK01000002">
    <property type="protein sequence ID" value="OUP53952.1"/>
    <property type="molecule type" value="Genomic_DNA"/>
</dbReference>
<sequence length="72" mass="8751">MQGRLHEFAGILRPAGRGDFEQGRETEKMKKQERRTPEAWKRRRARERQKMAARWMREDADRRLLPKFQGAR</sequence>
<evidence type="ECO:0000256" key="1">
    <source>
        <dbReference type="SAM" id="MobiDB-lite"/>
    </source>
</evidence>